<dbReference type="RefSeq" id="WP_346051401.1">
    <property type="nucleotide sequence ID" value="NZ_JAYGII010000013.1"/>
</dbReference>
<keyword evidence="2" id="KW-1185">Reference proteome</keyword>
<dbReference type="EMBL" id="JAYGII010000013">
    <property type="protein sequence ID" value="MEA5445700.1"/>
    <property type="molecule type" value="Genomic_DNA"/>
</dbReference>
<dbReference type="PANTHER" id="PTHR40266">
    <property type="entry name" value="TOXIN HIGB-1"/>
    <property type="match status" value="1"/>
</dbReference>
<dbReference type="Proteomes" id="UP001302316">
    <property type="component" value="Unassembled WGS sequence"/>
</dbReference>
<dbReference type="Gene3D" id="3.30.2310.20">
    <property type="entry name" value="RelE-like"/>
    <property type="match status" value="1"/>
</dbReference>
<dbReference type="InterPro" id="IPR035093">
    <property type="entry name" value="RelE/ParE_toxin_dom_sf"/>
</dbReference>
<dbReference type="SUPFAM" id="SSF143011">
    <property type="entry name" value="RelE-like"/>
    <property type="match status" value="1"/>
</dbReference>
<reference evidence="1 2" key="1">
    <citation type="submission" date="2023-12" db="EMBL/GenBank/DDBJ databases">
        <title>Whole-genome sequencing of halo(alkali)philic microorganisms from hypersaline lakes.</title>
        <authorList>
            <person name="Sorokin D.Y."/>
            <person name="Merkel A.Y."/>
            <person name="Messina E."/>
            <person name="Yakimov M."/>
        </authorList>
    </citation>
    <scope>NUCLEOTIDE SEQUENCE [LARGE SCALE GENOMIC DNA]</scope>
    <source>
        <strain evidence="1 2">AB-CW1</strain>
    </source>
</reference>
<accession>A0AAP6JEX1</accession>
<evidence type="ECO:0000313" key="1">
    <source>
        <dbReference type="EMBL" id="MEA5445700.1"/>
    </source>
</evidence>
<dbReference type="PANTHER" id="PTHR40266:SF2">
    <property type="entry name" value="TOXIN HIGB-1"/>
    <property type="match status" value="1"/>
</dbReference>
<dbReference type="Pfam" id="PF05015">
    <property type="entry name" value="HigB-like_toxin"/>
    <property type="match status" value="1"/>
</dbReference>
<gene>
    <name evidence="1" type="ORF">VCB98_07705</name>
</gene>
<evidence type="ECO:0000313" key="2">
    <source>
        <dbReference type="Proteomes" id="UP001302316"/>
    </source>
</evidence>
<organism evidence="1 2">
    <name type="scientific">Natronospira elongata</name>
    <dbReference type="NCBI Taxonomy" id="3110268"/>
    <lineage>
        <taxon>Bacteria</taxon>
        <taxon>Pseudomonadati</taxon>
        <taxon>Pseudomonadota</taxon>
        <taxon>Gammaproteobacteria</taxon>
        <taxon>Natronospirales</taxon>
        <taxon>Natronospiraceae</taxon>
        <taxon>Natronospira</taxon>
    </lineage>
</organism>
<dbReference type="AlphaFoldDB" id="A0AAP6JEX1"/>
<sequence>MIKSFRHKGLKRFYASGSTAGIQPDHAKRLRMQLAALDTAIQIEDMDIPGFGLHPLKGKQKGRWSIRVSGNWRLTFEFRDGHAYILDYEDYH</sequence>
<comment type="caution">
    <text evidence="1">The sequence shown here is derived from an EMBL/GenBank/DDBJ whole genome shotgun (WGS) entry which is preliminary data.</text>
</comment>
<proteinExistence type="predicted"/>
<dbReference type="InterPro" id="IPR007711">
    <property type="entry name" value="HigB-1"/>
</dbReference>
<protein>
    <submittedName>
        <fullName evidence="1">Type II toxin-antitoxin system RelE/ParE family toxin</fullName>
    </submittedName>
</protein>
<name>A0AAP6JEX1_9GAMM</name>